<evidence type="ECO:0000259" key="1">
    <source>
        <dbReference type="Pfam" id="PF13358"/>
    </source>
</evidence>
<dbReference type="PANTHER" id="PTHR47326">
    <property type="entry name" value="TRANSPOSABLE ELEMENT TC3 TRANSPOSASE-LIKE PROTEIN"/>
    <property type="match status" value="1"/>
</dbReference>
<evidence type="ECO:0000313" key="3">
    <source>
        <dbReference type="Proteomes" id="UP000887159"/>
    </source>
</evidence>
<dbReference type="AlphaFoldDB" id="A0A8X6SFZ2"/>
<dbReference type="GO" id="GO:0003676">
    <property type="term" value="F:nucleic acid binding"/>
    <property type="evidence" value="ECO:0007669"/>
    <property type="project" value="InterPro"/>
</dbReference>
<protein>
    <submittedName>
        <fullName evidence="2">Transposable element Tcb2 transposase</fullName>
    </submittedName>
</protein>
<evidence type="ECO:0000313" key="2">
    <source>
        <dbReference type="EMBL" id="GFY13142.1"/>
    </source>
</evidence>
<keyword evidence="3" id="KW-1185">Reference proteome</keyword>
<reference evidence="2" key="1">
    <citation type="submission" date="2020-08" db="EMBL/GenBank/DDBJ databases">
        <title>Multicomponent nature underlies the extraordinary mechanical properties of spider dragline silk.</title>
        <authorList>
            <person name="Kono N."/>
            <person name="Nakamura H."/>
            <person name="Mori M."/>
            <person name="Yoshida Y."/>
            <person name="Ohtoshi R."/>
            <person name="Malay A.D."/>
            <person name="Moran D.A.P."/>
            <person name="Tomita M."/>
            <person name="Numata K."/>
            <person name="Arakawa K."/>
        </authorList>
    </citation>
    <scope>NUCLEOTIDE SEQUENCE</scope>
</reference>
<dbReference type="Gene3D" id="3.30.420.10">
    <property type="entry name" value="Ribonuclease H-like superfamily/Ribonuclease H"/>
    <property type="match status" value="2"/>
</dbReference>
<organism evidence="2 3">
    <name type="scientific">Trichonephila clavipes</name>
    <name type="common">Golden silk orbweaver</name>
    <name type="synonym">Nephila clavipes</name>
    <dbReference type="NCBI Taxonomy" id="2585209"/>
    <lineage>
        <taxon>Eukaryota</taxon>
        <taxon>Metazoa</taxon>
        <taxon>Ecdysozoa</taxon>
        <taxon>Arthropoda</taxon>
        <taxon>Chelicerata</taxon>
        <taxon>Arachnida</taxon>
        <taxon>Araneae</taxon>
        <taxon>Araneomorphae</taxon>
        <taxon>Entelegynae</taxon>
        <taxon>Araneoidea</taxon>
        <taxon>Nephilidae</taxon>
        <taxon>Trichonephila</taxon>
    </lineage>
</organism>
<name>A0A8X6SFZ2_TRICX</name>
<dbReference type="EMBL" id="BMAU01021320">
    <property type="protein sequence ID" value="GFY13142.1"/>
    <property type="molecule type" value="Genomic_DNA"/>
</dbReference>
<dbReference type="Pfam" id="PF13358">
    <property type="entry name" value="DDE_3"/>
    <property type="match status" value="1"/>
</dbReference>
<proteinExistence type="predicted"/>
<dbReference type="InterPro" id="IPR038717">
    <property type="entry name" value="Tc1-like_DDE_dom"/>
</dbReference>
<sequence length="291" mass="33588">MPGDQERRFDFPNFVLNTLDEGLRSDECQFSSQGTINTQNTHYWSLENPHLIRPNRHQVRWSVNVWCGIWKSNLIGPMYFDGPLTSESYMENLSGPLADFLEDEVSLRDLSRMRIFIWRDRGSRNNPAFVQESVRFGGGGLLVYGGISIDGRTDLYIIRDGPLTARRYRDEILRPIVDPYTAAIGDDFILMDDNCRPYRANLVEDFLFEEGIVRMEWPACSPNMNPIEHVWDALGRRVAGRQPAPQTLQELERALLEEWDRIPQLVINSLIDFMPQRCSTLLAVRGNHTPN</sequence>
<accession>A0A8X6SFZ2</accession>
<feature type="domain" description="Tc1-like transposase DDE" evidence="1">
    <location>
        <begin position="112"/>
        <end position="242"/>
    </location>
</feature>
<dbReference type="Proteomes" id="UP000887159">
    <property type="component" value="Unassembled WGS sequence"/>
</dbReference>
<dbReference type="PANTHER" id="PTHR47326:SF1">
    <property type="entry name" value="HTH PSQ-TYPE DOMAIN-CONTAINING PROTEIN"/>
    <property type="match status" value="1"/>
</dbReference>
<comment type="caution">
    <text evidence="2">The sequence shown here is derived from an EMBL/GenBank/DDBJ whole genome shotgun (WGS) entry which is preliminary data.</text>
</comment>
<dbReference type="InterPro" id="IPR036397">
    <property type="entry name" value="RNaseH_sf"/>
</dbReference>
<gene>
    <name evidence="2" type="primary">X975_01565</name>
    <name evidence="2" type="ORF">TNCV_363902</name>
</gene>